<dbReference type="EMBL" id="JABEQF010000009">
    <property type="protein sequence ID" value="MBB2190756.1"/>
    <property type="molecule type" value="Genomic_DNA"/>
</dbReference>
<evidence type="ECO:0000313" key="5">
    <source>
        <dbReference type="Proteomes" id="UP000555756"/>
    </source>
</evidence>
<dbReference type="RefSeq" id="WP_183119904.1">
    <property type="nucleotide sequence ID" value="NZ_JABEQF010000009.1"/>
</dbReference>
<evidence type="ECO:0000259" key="3">
    <source>
        <dbReference type="Pfam" id="PF12651"/>
    </source>
</evidence>
<evidence type="ECO:0000256" key="2">
    <source>
        <dbReference type="SAM" id="MobiDB-lite"/>
    </source>
</evidence>
<evidence type="ECO:0000256" key="1">
    <source>
        <dbReference type="SAM" id="Coils"/>
    </source>
</evidence>
<dbReference type="Pfam" id="PF12651">
    <property type="entry name" value="RHH_3"/>
    <property type="match status" value="1"/>
</dbReference>
<dbReference type="AlphaFoldDB" id="A0A7W4PH58"/>
<keyword evidence="1" id="KW-0175">Coiled coil</keyword>
<dbReference type="Proteomes" id="UP000555756">
    <property type="component" value="Unassembled WGS sequence"/>
</dbReference>
<gene>
    <name evidence="4" type="ORF">HLH34_12420</name>
</gene>
<sequence length="162" mass="18331">MKSRFNCYFDPKLADRLTELSLRQGVHRSQIVEAAVASFLSPDALDRQEAAYVRRLDRLSRQLERIERDLTIAIEAQALFVRFWLSVTAPLAPSQQAAAKAQGAQRYQSYIETLGRRLQRGDSLVREISEEIWPERRHAAAMPTADFTPDDPDPSGDEGETA</sequence>
<feature type="coiled-coil region" evidence="1">
    <location>
        <begin position="49"/>
        <end position="76"/>
    </location>
</feature>
<organism evidence="4 5">
    <name type="scientific">Gluconacetobacter azotocaptans</name>
    <dbReference type="NCBI Taxonomy" id="142834"/>
    <lineage>
        <taxon>Bacteria</taxon>
        <taxon>Pseudomonadati</taxon>
        <taxon>Pseudomonadota</taxon>
        <taxon>Alphaproteobacteria</taxon>
        <taxon>Acetobacterales</taxon>
        <taxon>Acetobacteraceae</taxon>
        <taxon>Gluconacetobacter</taxon>
    </lineage>
</organism>
<protein>
    <submittedName>
        <fullName evidence="4">Ribbon-helix-helix domain-containing protein</fullName>
    </submittedName>
</protein>
<accession>A0A7W4PH58</accession>
<feature type="domain" description="Predicted DNA-binding protein ribbon-helix-helix" evidence="3">
    <location>
        <begin position="1"/>
        <end position="37"/>
    </location>
</feature>
<keyword evidence="5" id="KW-1185">Reference proteome</keyword>
<name>A0A7W4PH58_9PROT</name>
<reference evidence="4 5" key="1">
    <citation type="submission" date="2020-04" db="EMBL/GenBank/DDBJ databases">
        <title>Description of novel Gluconacetobacter.</title>
        <authorList>
            <person name="Sombolestani A."/>
        </authorList>
    </citation>
    <scope>NUCLEOTIDE SEQUENCE [LARGE SCALE GENOMIC DNA]</scope>
    <source>
        <strain evidence="4 5">LMG 21311</strain>
    </source>
</reference>
<feature type="compositionally biased region" description="Acidic residues" evidence="2">
    <location>
        <begin position="148"/>
        <end position="162"/>
    </location>
</feature>
<proteinExistence type="predicted"/>
<evidence type="ECO:0000313" key="4">
    <source>
        <dbReference type="EMBL" id="MBB2190756.1"/>
    </source>
</evidence>
<dbReference type="InterPro" id="IPR038733">
    <property type="entry name" value="Predicted_DNA_bind_prot_RHH"/>
</dbReference>
<comment type="caution">
    <text evidence="4">The sequence shown here is derived from an EMBL/GenBank/DDBJ whole genome shotgun (WGS) entry which is preliminary data.</text>
</comment>
<feature type="region of interest" description="Disordered" evidence="2">
    <location>
        <begin position="135"/>
        <end position="162"/>
    </location>
</feature>